<keyword evidence="1" id="KW-0472">Membrane</keyword>
<evidence type="ECO:0000256" key="1">
    <source>
        <dbReference type="SAM" id="Phobius"/>
    </source>
</evidence>
<feature type="transmembrane region" description="Helical" evidence="1">
    <location>
        <begin position="173"/>
        <end position="191"/>
    </location>
</feature>
<dbReference type="GO" id="GO:0005886">
    <property type="term" value="C:plasma membrane"/>
    <property type="evidence" value="ECO:0007669"/>
    <property type="project" value="TreeGrafter"/>
</dbReference>
<reference evidence="2" key="1">
    <citation type="submission" date="2019-09" db="EMBL/GenBank/DDBJ databases">
        <title>Draft genome information of white flower Hibiscus syriacus.</title>
        <authorList>
            <person name="Kim Y.-M."/>
        </authorList>
    </citation>
    <scope>NUCLEOTIDE SEQUENCE [LARGE SCALE GENOMIC DNA]</scope>
    <source>
        <strain evidence="2">YM2019G1</strain>
    </source>
</reference>
<comment type="caution">
    <text evidence="2">The sequence shown here is derived from an EMBL/GenBank/DDBJ whole genome shotgun (WGS) entry which is preliminary data.</text>
</comment>
<proteinExistence type="predicted"/>
<dbReference type="AlphaFoldDB" id="A0A6A3CS09"/>
<evidence type="ECO:0000313" key="2">
    <source>
        <dbReference type="EMBL" id="KAE8732200.1"/>
    </source>
</evidence>
<dbReference type="EMBL" id="VEPZ02000167">
    <property type="protein sequence ID" value="KAE8732200.1"/>
    <property type="molecule type" value="Genomic_DNA"/>
</dbReference>
<dbReference type="InterPro" id="IPR016605">
    <property type="entry name" value="Transptr_NO3_Nar2"/>
</dbReference>
<keyword evidence="1" id="KW-0812">Transmembrane</keyword>
<dbReference type="Proteomes" id="UP000436088">
    <property type="component" value="Unassembled WGS sequence"/>
</dbReference>
<gene>
    <name evidence="2" type="ORF">F3Y22_tig00002237pilonHSYRG00780</name>
</gene>
<name>A0A6A3CS09_HIBSY</name>
<organism evidence="2 3">
    <name type="scientific">Hibiscus syriacus</name>
    <name type="common">Rose of Sharon</name>
    <dbReference type="NCBI Taxonomy" id="106335"/>
    <lineage>
        <taxon>Eukaryota</taxon>
        <taxon>Viridiplantae</taxon>
        <taxon>Streptophyta</taxon>
        <taxon>Embryophyta</taxon>
        <taxon>Tracheophyta</taxon>
        <taxon>Spermatophyta</taxon>
        <taxon>Magnoliopsida</taxon>
        <taxon>eudicotyledons</taxon>
        <taxon>Gunneridae</taxon>
        <taxon>Pentapetalae</taxon>
        <taxon>rosids</taxon>
        <taxon>malvids</taxon>
        <taxon>Malvales</taxon>
        <taxon>Malvaceae</taxon>
        <taxon>Malvoideae</taxon>
        <taxon>Hibiscus</taxon>
    </lineage>
</organism>
<dbReference type="PANTHER" id="PTHR34806">
    <property type="entry name" value="HIGH-AFFINITY NITRATE TRANSPORTER 3.2"/>
    <property type="match status" value="1"/>
</dbReference>
<feature type="transmembrane region" description="Helical" evidence="1">
    <location>
        <begin position="347"/>
        <end position="366"/>
    </location>
</feature>
<dbReference type="Pfam" id="PF16974">
    <property type="entry name" value="NAR2"/>
    <property type="match status" value="1"/>
</dbReference>
<keyword evidence="1" id="KW-1133">Transmembrane helix</keyword>
<dbReference type="PANTHER" id="PTHR34806:SF1">
    <property type="entry name" value="HIGH-AFFINITY NITRATE TRANSPORTER 3.1"/>
    <property type="match status" value="1"/>
</dbReference>
<dbReference type="GO" id="GO:0010167">
    <property type="term" value="P:response to nitrate"/>
    <property type="evidence" value="ECO:0007669"/>
    <property type="project" value="InterPro"/>
</dbReference>
<sequence>MREKPTTFAFVRFGSMVEAQRAVAEGIRRIMDGFHVRAFYARSSTGMQPKSSSNSGVLKTFKPGWRDREVLIVSSKPVQALTQLVPANISRRVKIWVLLEDVPLLVWDKFFFKELTCRWREVRQINEETLNLKRFDRAKDLMSVQNVSKIPGSASILVNRTLRLFNRHLQGKSMAGGALFLGLVLVLAYFSETCFAMITFSSLQRTLVVTASHPQRILKAGEDKITVTWGLNQSLPAGTDSAYRTIKVQLCYAPISQVDRAWRKTVDNLSKDKTCQFKILKGPYTTTNRTSEWTIERDVPAATYFIRAYALDDDDRQVAYGQTNDAKKSTNLIEIQAISGRHVSLDIASVCFSVFSIVALTGFFVTEKIKGRKAQQ</sequence>
<dbReference type="GO" id="GO:0015112">
    <property type="term" value="F:nitrate transmembrane transporter activity"/>
    <property type="evidence" value="ECO:0007669"/>
    <property type="project" value="TreeGrafter"/>
</dbReference>
<keyword evidence="3" id="KW-1185">Reference proteome</keyword>
<protein>
    <submittedName>
        <fullName evidence="2">High-affinity nitrate transporter 3.1</fullName>
    </submittedName>
</protein>
<evidence type="ECO:0000313" key="3">
    <source>
        <dbReference type="Proteomes" id="UP000436088"/>
    </source>
</evidence>
<accession>A0A6A3CS09</accession>